<proteinExistence type="predicted"/>
<dbReference type="RefSeq" id="WP_055742090.1">
    <property type="nucleotide sequence ID" value="NZ_JAAIWL010000036.1"/>
</dbReference>
<dbReference type="AlphaFoldDB" id="A0A0Q3T8Z4"/>
<dbReference type="Proteomes" id="UP000051888">
    <property type="component" value="Unassembled WGS sequence"/>
</dbReference>
<organism evidence="1 2">
    <name type="scientific">Heyndrickxia shackletonii</name>
    <dbReference type="NCBI Taxonomy" id="157838"/>
    <lineage>
        <taxon>Bacteria</taxon>
        <taxon>Bacillati</taxon>
        <taxon>Bacillota</taxon>
        <taxon>Bacilli</taxon>
        <taxon>Bacillales</taxon>
        <taxon>Bacillaceae</taxon>
        <taxon>Heyndrickxia</taxon>
    </lineage>
</organism>
<dbReference type="PATRIC" id="fig|157838.3.peg.4990"/>
<evidence type="ECO:0000313" key="1">
    <source>
        <dbReference type="EMBL" id="KQL50480.1"/>
    </source>
</evidence>
<dbReference type="EMBL" id="LJJC01000015">
    <property type="protein sequence ID" value="KQL50480.1"/>
    <property type="molecule type" value="Genomic_DNA"/>
</dbReference>
<comment type="caution">
    <text evidence="1">The sequence shown here is derived from an EMBL/GenBank/DDBJ whole genome shotgun (WGS) entry which is preliminary data.</text>
</comment>
<protein>
    <submittedName>
        <fullName evidence="1">Uncharacterized protein</fullName>
    </submittedName>
</protein>
<reference evidence="1 2" key="1">
    <citation type="submission" date="2015-09" db="EMBL/GenBank/DDBJ databases">
        <title>Genome sequencing project for genomic taxonomy and phylogenomics of Bacillus-like bacteria.</title>
        <authorList>
            <person name="Liu B."/>
            <person name="Wang J."/>
            <person name="Zhu Y."/>
            <person name="Liu G."/>
            <person name="Chen Q."/>
            <person name="Chen Z."/>
            <person name="Lan J."/>
            <person name="Che J."/>
            <person name="Ge C."/>
            <person name="Shi H."/>
            <person name="Pan Z."/>
            <person name="Liu X."/>
        </authorList>
    </citation>
    <scope>NUCLEOTIDE SEQUENCE [LARGE SCALE GENOMIC DNA]</scope>
    <source>
        <strain evidence="1 2">LMG 18435</strain>
    </source>
</reference>
<name>A0A0Q3T8Z4_9BACI</name>
<accession>A0A0Q3T8Z4</accession>
<keyword evidence="2" id="KW-1185">Reference proteome</keyword>
<gene>
    <name evidence="1" type="ORF">AN964_22750</name>
</gene>
<evidence type="ECO:0000313" key="2">
    <source>
        <dbReference type="Proteomes" id="UP000051888"/>
    </source>
</evidence>
<sequence length="92" mass="10617">MDIFTPEILKAIKQHYKMAEDSSVGYGIENFEVSKRKKGDYVSYHVLFNIEVLDHDVSKNKSKILGNDTLKFVLGFDKNIQIDLISYSQNDE</sequence>